<comment type="caution">
    <text evidence="1">The sequence shown here is derived from an EMBL/GenBank/DDBJ whole genome shotgun (WGS) entry which is preliminary data.</text>
</comment>
<keyword evidence="2" id="KW-1185">Reference proteome</keyword>
<evidence type="ECO:0000313" key="2">
    <source>
        <dbReference type="Proteomes" id="UP000555448"/>
    </source>
</evidence>
<evidence type="ECO:0000313" key="1">
    <source>
        <dbReference type="EMBL" id="MBB4859116.1"/>
    </source>
</evidence>
<organism evidence="1 2">
    <name type="scientific">Novosphingobium chloroacetimidivorans</name>
    <dbReference type="NCBI Taxonomy" id="1428314"/>
    <lineage>
        <taxon>Bacteria</taxon>
        <taxon>Pseudomonadati</taxon>
        <taxon>Pseudomonadota</taxon>
        <taxon>Alphaproteobacteria</taxon>
        <taxon>Sphingomonadales</taxon>
        <taxon>Sphingomonadaceae</taxon>
        <taxon>Novosphingobium</taxon>
    </lineage>
</organism>
<accession>A0A7W7NWA3</accession>
<reference evidence="1 2" key="1">
    <citation type="submission" date="2020-08" db="EMBL/GenBank/DDBJ databases">
        <title>Functional genomics of gut bacteria from endangered species of beetles.</title>
        <authorList>
            <person name="Carlos-Shanley C."/>
        </authorList>
    </citation>
    <scope>NUCLEOTIDE SEQUENCE [LARGE SCALE GENOMIC DNA]</scope>
    <source>
        <strain evidence="1 2">S00245</strain>
    </source>
</reference>
<dbReference type="AlphaFoldDB" id="A0A7W7NWA3"/>
<gene>
    <name evidence="1" type="ORF">HNO88_002442</name>
</gene>
<dbReference type="EMBL" id="JACHLR010000009">
    <property type="protein sequence ID" value="MBB4859116.1"/>
    <property type="molecule type" value="Genomic_DNA"/>
</dbReference>
<sequence length="42" mass="4730">MRGQGTLALPLLAVQMDKRGTFHALRHSLSCTRCNLIGHYFD</sequence>
<dbReference type="Proteomes" id="UP000555448">
    <property type="component" value="Unassembled WGS sequence"/>
</dbReference>
<protein>
    <submittedName>
        <fullName evidence="1">Uncharacterized protein</fullName>
    </submittedName>
</protein>
<proteinExistence type="predicted"/>
<name>A0A7W7NWA3_9SPHN</name>